<reference evidence="8" key="1">
    <citation type="submission" date="2025-08" db="UniProtKB">
        <authorList>
            <consortium name="Ensembl"/>
        </authorList>
    </citation>
    <scope>IDENTIFICATION</scope>
</reference>
<evidence type="ECO:0000256" key="4">
    <source>
        <dbReference type="ARBA" id="ARBA00023212"/>
    </source>
</evidence>
<dbReference type="Ensembl" id="ENSOSIT00000027704.1">
    <property type="protein sequence ID" value="ENSOSIP00000026275.1"/>
    <property type="gene ID" value="ENSOSIG00000013811.1"/>
</dbReference>
<dbReference type="GO" id="GO:0007018">
    <property type="term" value="P:microtubule-based movement"/>
    <property type="evidence" value="ECO:0007669"/>
    <property type="project" value="InterPro"/>
</dbReference>
<dbReference type="InterPro" id="IPR057090">
    <property type="entry name" value="HTH_KIF26A_B_1st"/>
</dbReference>
<organism evidence="8 9">
    <name type="scientific">Oryzias sinensis</name>
    <name type="common">Chinese medaka</name>
    <dbReference type="NCBI Taxonomy" id="183150"/>
    <lineage>
        <taxon>Eukaryota</taxon>
        <taxon>Metazoa</taxon>
        <taxon>Chordata</taxon>
        <taxon>Craniata</taxon>
        <taxon>Vertebrata</taxon>
        <taxon>Euteleostomi</taxon>
        <taxon>Actinopterygii</taxon>
        <taxon>Neopterygii</taxon>
        <taxon>Teleostei</taxon>
        <taxon>Neoteleostei</taxon>
        <taxon>Acanthomorphata</taxon>
        <taxon>Ovalentaria</taxon>
        <taxon>Atherinomorphae</taxon>
        <taxon>Beloniformes</taxon>
        <taxon>Adrianichthyidae</taxon>
        <taxon>Oryziinae</taxon>
        <taxon>Oryzias</taxon>
    </lineage>
</organism>
<reference evidence="8" key="2">
    <citation type="submission" date="2025-09" db="UniProtKB">
        <authorList>
            <consortium name="Ensembl"/>
        </authorList>
    </citation>
    <scope>IDENTIFICATION</scope>
</reference>
<dbReference type="GO" id="GO:0005524">
    <property type="term" value="F:ATP binding"/>
    <property type="evidence" value="ECO:0007669"/>
    <property type="project" value="UniProtKB-KW"/>
</dbReference>
<keyword evidence="3" id="KW-0067">ATP-binding</keyword>
<sequence length="531" mass="57270">MKASHYRPLEESRLNCIMWSRRAPVRSLSLRCAAGAAPLYSLSILSINQIPTIYTKNVSKHFPGFCWSVKTNCAPSLFGLLFSFLQQVVISSVTGRGESFPASIRAVLNSEALEPVGFTGRSTGGDCRVKERPTPEGAGGSRESANMCQRTEDTPSSRCLQVGERFRMPFSGGTLRRAHPGGGHLGGSDRKVAGCDKCSATLVGLKKQALSLAVHHRFSCKVADDSTLSCSNDGVLQTSSRIQNISRVVTIANTAAMSFLSRAAEKLNLTLRKKNQASDPAPSNASTCFREIIQKNPPPVPTCLLQAAARTKDSPDVGKVKVVLRVSRMLSDGQFQPPVLRIDSSKKRVIVIEPASKNLSHSTMTLGRENRNPLKTFSFDAAYSQDCSQADLCAGVLADVIRCVLSGSDGCVLGLGCADVGSWSSMVGSGENIQKLGLIPCAISWLYSAIERRREKTWTELTVSVSAIELCCGEEDTLRDLLGEVVPSSGSTQDSPKAHVRVQEDPVCGIQVQRKMGFGKNITIKFVIKNL</sequence>
<keyword evidence="4" id="KW-0963">Cytoplasm</keyword>
<evidence type="ECO:0000313" key="8">
    <source>
        <dbReference type="Ensembl" id="ENSOSIP00000026275.1"/>
    </source>
</evidence>
<dbReference type="SUPFAM" id="SSF52540">
    <property type="entry name" value="P-loop containing nucleoside triphosphate hydrolases"/>
    <property type="match status" value="1"/>
</dbReference>
<keyword evidence="9" id="KW-1185">Reference proteome</keyword>
<evidence type="ECO:0000256" key="1">
    <source>
        <dbReference type="ARBA" id="ARBA00004245"/>
    </source>
</evidence>
<comment type="subcellular location">
    <subcellularLocation>
        <location evidence="1">Cytoplasm</location>
        <location evidence="1">Cytoskeleton</location>
    </subcellularLocation>
</comment>
<feature type="domain" description="Kinesin motor" evidence="7">
    <location>
        <begin position="319"/>
        <end position="531"/>
    </location>
</feature>
<evidence type="ECO:0000256" key="3">
    <source>
        <dbReference type="ARBA" id="ARBA00022840"/>
    </source>
</evidence>
<dbReference type="InterPro" id="IPR027640">
    <property type="entry name" value="Kinesin-like_fam"/>
</dbReference>
<dbReference type="PANTHER" id="PTHR21608">
    <property type="entry name" value="KINESIN-LIKE PROTEIN CG14535"/>
    <property type="match status" value="1"/>
</dbReference>
<dbReference type="GeneTree" id="ENSGT00940000159075"/>
<dbReference type="InterPro" id="IPR036961">
    <property type="entry name" value="Kinesin_motor_dom_sf"/>
</dbReference>
<keyword evidence="2" id="KW-0547">Nucleotide-binding</keyword>
<proteinExistence type="inferred from homology"/>
<dbReference type="Gene3D" id="3.40.850.10">
    <property type="entry name" value="Kinesin motor domain"/>
    <property type="match status" value="1"/>
</dbReference>
<evidence type="ECO:0000256" key="6">
    <source>
        <dbReference type="SAM" id="MobiDB-lite"/>
    </source>
</evidence>
<dbReference type="PROSITE" id="PS50067">
    <property type="entry name" value="KINESIN_MOTOR_2"/>
    <property type="match status" value="1"/>
</dbReference>
<dbReference type="GO" id="GO:0005856">
    <property type="term" value="C:cytoskeleton"/>
    <property type="evidence" value="ECO:0007669"/>
    <property type="project" value="UniProtKB-SubCell"/>
</dbReference>
<evidence type="ECO:0000256" key="2">
    <source>
        <dbReference type="ARBA" id="ARBA00022741"/>
    </source>
</evidence>
<dbReference type="PANTHER" id="PTHR21608:SF8">
    <property type="entry name" value="KINESIN-LIKE PROTEIN KIF26B"/>
    <property type="match status" value="1"/>
</dbReference>
<keyword evidence="4" id="KW-0206">Cytoskeleton</keyword>
<dbReference type="InterPro" id="IPR001752">
    <property type="entry name" value="Kinesin_motor_dom"/>
</dbReference>
<comment type="caution">
    <text evidence="5">Lacks conserved residue(s) required for the propagation of feature annotation.</text>
</comment>
<protein>
    <recommendedName>
        <fullName evidence="7">Kinesin motor domain-containing protein</fullName>
    </recommendedName>
</protein>
<name>A0A8C8DS36_9TELE</name>
<dbReference type="Proteomes" id="UP000694383">
    <property type="component" value="Unplaced"/>
</dbReference>
<accession>A0A8C8DS36</accession>
<dbReference type="GO" id="GO:0003777">
    <property type="term" value="F:microtubule motor activity"/>
    <property type="evidence" value="ECO:0007669"/>
    <property type="project" value="InterPro"/>
</dbReference>
<evidence type="ECO:0000259" key="7">
    <source>
        <dbReference type="PROSITE" id="PS50067"/>
    </source>
</evidence>
<dbReference type="Pfam" id="PF23081">
    <property type="entry name" value="HTH_KIF26A_B_1st"/>
    <property type="match status" value="1"/>
</dbReference>
<feature type="region of interest" description="Disordered" evidence="6">
    <location>
        <begin position="124"/>
        <end position="150"/>
    </location>
</feature>
<dbReference type="GO" id="GO:0008017">
    <property type="term" value="F:microtubule binding"/>
    <property type="evidence" value="ECO:0007669"/>
    <property type="project" value="InterPro"/>
</dbReference>
<evidence type="ECO:0000313" key="9">
    <source>
        <dbReference type="Proteomes" id="UP000694383"/>
    </source>
</evidence>
<dbReference type="InterPro" id="IPR027417">
    <property type="entry name" value="P-loop_NTPase"/>
</dbReference>
<evidence type="ECO:0000256" key="5">
    <source>
        <dbReference type="PROSITE-ProRule" id="PRU00283"/>
    </source>
</evidence>
<comment type="similarity">
    <text evidence="5">Belongs to the TRAFAC class myosin-kinesin ATPase superfamily. Kinesin family.</text>
</comment>
<dbReference type="Pfam" id="PF00225">
    <property type="entry name" value="Kinesin"/>
    <property type="match status" value="1"/>
</dbReference>
<dbReference type="AlphaFoldDB" id="A0A8C8DS36"/>